<proteinExistence type="predicted"/>
<comment type="caution">
    <text evidence="1">The sequence shown here is derived from an EMBL/GenBank/DDBJ whole genome shotgun (WGS) entry which is preliminary data.</text>
</comment>
<evidence type="ECO:0000313" key="1">
    <source>
        <dbReference type="EMBL" id="KAK8891330.1"/>
    </source>
</evidence>
<name>A0ABR2KJL8_9EUKA</name>
<dbReference type="EMBL" id="JAPFFF010000004">
    <property type="protein sequence ID" value="KAK8891330.1"/>
    <property type="molecule type" value="Genomic_DNA"/>
</dbReference>
<keyword evidence="2" id="KW-1185">Reference proteome</keyword>
<accession>A0ABR2KJL8</accession>
<evidence type="ECO:0000313" key="2">
    <source>
        <dbReference type="Proteomes" id="UP001470230"/>
    </source>
</evidence>
<reference evidence="1 2" key="1">
    <citation type="submission" date="2024-04" db="EMBL/GenBank/DDBJ databases">
        <title>Tritrichomonas musculus Genome.</title>
        <authorList>
            <person name="Alves-Ferreira E."/>
            <person name="Grigg M."/>
            <person name="Lorenzi H."/>
            <person name="Galac M."/>
        </authorList>
    </citation>
    <scope>NUCLEOTIDE SEQUENCE [LARGE SCALE GENOMIC DNA]</scope>
    <source>
        <strain evidence="1 2">EAF2021</strain>
    </source>
</reference>
<dbReference type="Proteomes" id="UP001470230">
    <property type="component" value="Unassembled WGS sequence"/>
</dbReference>
<gene>
    <name evidence="1" type="ORF">M9Y10_028538</name>
</gene>
<sequence length="345" mass="40359">MMNQRKAPKSSDKSINDNQNSILKSIPLTKKKEEKNFDIIKDCRFIHNEKLKNDLEQRFNQETGTYKDIYKFCRYSIIILIDEDNIGQTISHAYLKCLDFNQPSAEMITPIYFTGCKNVNDVIKSYTNEKESTSNYILSKSLIHFYKKDWFILAAIQINTRSLFRFYITDIINPKDGDYIYGTKLAGNCGIRILISYQNVSNPNSRQLIDITNLRNAQLCTNDKKELIKKTVNQNQIQDLKSSNEDDNENQKMLSDSLNQTKDMQNEFSIKTIPPSNVPFTQYSHYSDSQNCEVVKTKKKGFFEFLNVFYKKTTPRNKKEYQRLNRDDNSDLNKNAPLIFNYISD</sequence>
<organism evidence="1 2">
    <name type="scientific">Tritrichomonas musculus</name>
    <dbReference type="NCBI Taxonomy" id="1915356"/>
    <lineage>
        <taxon>Eukaryota</taxon>
        <taxon>Metamonada</taxon>
        <taxon>Parabasalia</taxon>
        <taxon>Tritrichomonadida</taxon>
        <taxon>Tritrichomonadidae</taxon>
        <taxon>Tritrichomonas</taxon>
    </lineage>
</organism>
<protein>
    <submittedName>
        <fullName evidence="1">Uncharacterized protein</fullName>
    </submittedName>
</protein>